<evidence type="ECO:0000259" key="4">
    <source>
        <dbReference type="PROSITE" id="PS50102"/>
    </source>
</evidence>
<feature type="compositionally biased region" description="Basic and acidic residues" evidence="3">
    <location>
        <begin position="129"/>
        <end position="146"/>
    </location>
</feature>
<dbReference type="EMBL" id="JAGRRH010000007">
    <property type="protein sequence ID" value="KAG7367428.1"/>
    <property type="molecule type" value="Genomic_DNA"/>
</dbReference>
<sequence>MADTAEVEATLLSSKRVVYVGGLGDNVSQHIVRAAFIPFGPLKSVDIPMDYKAGTTRGFAFVEYEDADDATEAIFNMDGSDLMGRTIKVSLAQQNQLNKLISGTGSSSQAIWSSDEWFQQHVAGQGSEEDQKREREMHQDGETLKD</sequence>
<accession>A0A9K3LSX7</accession>
<keyword evidence="1 2" id="KW-0694">RNA-binding</keyword>
<dbReference type="GO" id="GO:0003723">
    <property type="term" value="F:RNA binding"/>
    <property type="evidence" value="ECO:0007669"/>
    <property type="project" value="UniProtKB-UniRule"/>
</dbReference>
<proteinExistence type="predicted"/>
<evidence type="ECO:0000256" key="2">
    <source>
        <dbReference type="PROSITE-ProRule" id="PRU00176"/>
    </source>
</evidence>
<name>A0A9K3LSX7_9STRA</name>
<reference evidence="5" key="2">
    <citation type="submission" date="2021-04" db="EMBL/GenBank/DDBJ databases">
        <authorList>
            <person name="Podell S."/>
        </authorList>
    </citation>
    <scope>NUCLEOTIDE SEQUENCE</scope>
    <source>
        <strain evidence="5">Hildebrandi</strain>
    </source>
</reference>
<dbReference type="InterPro" id="IPR000504">
    <property type="entry name" value="RRM_dom"/>
</dbReference>
<dbReference type="PANTHER" id="PTHR48037:SF1">
    <property type="entry name" value="RRM DOMAIN-CONTAINING PROTEIN"/>
    <property type="match status" value="1"/>
</dbReference>
<evidence type="ECO:0000313" key="5">
    <source>
        <dbReference type="EMBL" id="KAG7367428.1"/>
    </source>
</evidence>
<gene>
    <name evidence="5" type="ORF">IV203_030099</name>
</gene>
<feature type="domain" description="RRM" evidence="4">
    <location>
        <begin position="16"/>
        <end position="94"/>
    </location>
</feature>
<dbReference type="InterPro" id="IPR034168">
    <property type="entry name" value="PPIE_RRM"/>
</dbReference>
<dbReference type="Proteomes" id="UP000693970">
    <property type="component" value="Unassembled WGS sequence"/>
</dbReference>
<organism evidence="5 6">
    <name type="scientific">Nitzschia inconspicua</name>
    <dbReference type="NCBI Taxonomy" id="303405"/>
    <lineage>
        <taxon>Eukaryota</taxon>
        <taxon>Sar</taxon>
        <taxon>Stramenopiles</taxon>
        <taxon>Ochrophyta</taxon>
        <taxon>Bacillariophyta</taxon>
        <taxon>Bacillariophyceae</taxon>
        <taxon>Bacillariophycidae</taxon>
        <taxon>Bacillariales</taxon>
        <taxon>Bacillariaceae</taxon>
        <taxon>Nitzschia</taxon>
    </lineage>
</organism>
<dbReference type="PANTHER" id="PTHR48037">
    <property type="entry name" value="ATPASE E1"/>
    <property type="match status" value="1"/>
</dbReference>
<dbReference type="CDD" id="cd12347">
    <property type="entry name" value="RRM_PPIE"/>
    <property type="match status" value="1"/>
</dbReference>
<dbReference type="OrthoDB" id="193499at2759"/>
<protein>
    <submittedName>
        <fullName evidence="5">RNA-binding protein</fullName>
    </submittedName>
</protein>
<evidence type="ECO:0000256" key="3">
    <source>
        <dbReference type="SAM" id="MobiDB-lite"/>
    </source>
</evidence>
<dbReference type="AlphaFoldDB" id="A0A9K3LSX7"/>
<feature type="region of interest" description="Disordered" evidence="3">
    <location>
        <begin position="119"/>
        <end position="146"/>
    </location>
</feature>
<evidence type="ECO:0000313" key="6">
    <source>
        <dbReference type="Proteomes" id="UP000693970"/>
    </source>
</evidence>
<evidence type="ECO:0000256" key="1">
    <source>
        <dbReference type="ARBA" id="ARBA00022884"/>
    </source>
</evidence>
<keyword evidence="6" id="KW-1185">Reference proteome</keyword>
<reference evidence="5" key="1">
    <citation type="journal article" date="2021" name="Sci. Rep.">
        <title>Diploid genomic architecture of Nitzschia inconspicua, an elite biomass production diatom.</title>
        <authorList>
            <person name="Oliver A."/>
            <person name="Podell S."/>
            <person name="Pinowska A."/>
            <person name="Traller J.C."/>
            <person name="Smith S.R."/>
            <person name="McClure R."/>
            <person name="Beliaev A."/>
            <person name="Bohutskyi P."/>
            <person name="Hill E.A."/>
            <person name="Rabines A."/>
            <person name="Zheng H."/>
            <person name="Allen L.Z."/>
            <person name="Kuo A."/>
            <person name="Grigoriev I.V."/>
            <person name="Allen A.E."/>
            <person name="Hazlebeck D."/>
            <person name="Allen E.E."/>
        </authorList>
    </citation>
    <scope>NUCLEOTIDE SEQUENCE</scope>
    <source>
        <strain evidence="5">Hildebrandi</strain>
    </source>
</reference>
<comment type="caution">
    <text evidence="5">The sequence shown here is derived from an EMBL/GenBank/DDBJ whole genome shotgun (WGS) entry which is preliminary data.</text>
</comment>
<dbReference type="SMART" id="SM00360">
    <property type="entry name" value="RRM"/>
    <property type="match status" value="1"/>
</dbReference>
<dbReference type="Pfam" id="PF00076">
    <property type="entry name" value="RRM_1"/>
    <property type="match status" value="1"/>
</dbReference>
<dbReference type="PROSITE" id="PS50102">
    <property type="entry name" value="RRM"/>
    <property type="match status" value="1"/>
</dbReference>